<dbReference type="Proteomes" id="UP001374893">
    <property type="component" value="Chromosome"/>
</dbReference>
<protein>
    <submittedName>
        <fullName evidence="2">Lipoprotein</fullName>
    </submittedName>
</protein>
<evidence type="ECO:0000256" key="1">
    <source>
        <dbReference type="SAM" id="MobiDB-lite"/>
    </source>
</evidence>
<reference evidence="2 3" key="1">
    <citation type="submission" date="2021-06" db="EMBL/GenBank/DDBJ databases">
        <title>Complete genome of Haloferula helveola possessing various polysaccharide degrading enzymes.</title>
        <authorList>
            <person name="Takami H."/>
            <person name="Huang C."/>
            <person name="Hamasaki K."/>
        </authorList>
    </citation>
    <scope>NUCLEOTIDE SEQUENCE [LARGE SCALE GENOMIC DNA]</scope>
    <source>
        <strain evidence="2 3">CN-1</strain>
    </source>
</reference>
<gene>
    <name evidence="2" type="ORF">HAHE_34860</name>
</gene>
<keyword evidence="2" id="KW-0449">Lipoprotein</keyword>
<keyword evidence="3" id="KW-1185">Reference proteome</keyword>
<dbReference type="EMBL" id="AP024702">
    <property type="protein sequence ID" value="BCX49578.1"/>
    <property type="molecule type" value="Genomic_DNA"/>
</dbReference>
<dbReference type="Gene3D" id="2.40.160.10">
    <property type="entry name" value="Porin"/>
    <property type="match status" value="1"/>
</dbReference>
<feature type="region of interest" description="Disordered" evidence="1">
    <location>
        <begin position="73"/>
        <end position="92"/>
    </location>
</feature>
<name>A0ABN6H7X3_9BACT</name>
<dbReference type="SUPFAM" id="SSF56935">
    <property type="entry name" value="Porins"/>
    <property type="match status" value="1"/>
</dbReference>
<organism evidence="2 3">
    <name type="scientific">Haloferula helveola</name>
    <dbReference type="NCBI Taxonomy" id="490095"/>
    <lineage>
        <taxon>Bacteria</taxon>
        <taxon>Pseudomonadati</taxon>
        <taxon>Verrucomicrobiota</taxon>
        <taxon>Verrucomicrobiia</taxon>
        <taxon>Verrucomicrobiales</taxon>
        <taxon>Verrucomicrobiaceae</taxon>
        <taxon>Haloferula</taxon>
    </lineage>
</organism>
<dbReference type="InterPro" id="IPR023614">
    <property type="entry name" value="Porin_dom_sf"/>
</dbReference>
<accession>A0ABN6H7X3</accession>
<sequence>MTPEPAVEPPPAEPWIKPTLNIRARYEYGSIDSPALRSSTAFTVRERVGLVTRDWYGFSALVEGEFLQAIDDSYDSGPGAATSPHDPSRTPILDPENNELNQAYIQYKGFDTVFKAGRQRIILDNAAFIGNVGWRQNEQTYDAFSITNTSIEDLTLFYAYANRANRIFGSDAMGPLRNFAGDIHLFNASYSGFGDSTITGYAYLMDFDETAANAGYVSNNTYGISGETPIGPVTLYGEIAYQTDTSSSPIFKPDDAWYAHFKASAKAGTHTFTLGYEYLDADFVTPLATVHAFNGFADAFIGTRIGLTRNPGISDLYLTHATPLPFWGLNFNQTVHVFGDNGSGFDYGWEYDAVLAKKFSENFLAIAKFAYFDSEGPTGNPLVINPAPFDTTRFSIELNYTF</sequence>
<evidence type="ECO:0000313" key="3">
    <source>
        <dbReference type="Proteomes" id="UP001374893"/>
    </source>
</evidence>
<evidence type="ECO:0000313" key="2">
    <source>
        <dbReference type="EMBL" id="BCX49578.1"/>
    </source>
</evidence>
<proteinExistence type="predicted"/>